<dbReference type="EMBL" id="DF238311">
    <property type="protein sequence ID" value="GAQ93211.1"/>
    <property type="molecule type" value="Genomic_DNA"/>
</dbReference>
<name>A0A1Y1IV07_KLENI</name>
<protein>
    <submittedName>
        <fullName evidence="2">Uncharacterized protein</fullName>
    </submittedName>
</protein>
<proteinExistence type="predicted"/>
<feature type="non-terminal residue" evidence="2">
    <location>
        <position position="1"/>
    </location>
</feature>
<keyword evidence="3" id="KW-1185">Reference proteome</keyword>
<feature type="compositionally biased region" description="Basic residues" evidence="1">
    <location>
        <begin position="97"/>
        <end position="116"/>
    </location>
</feature>
<feature type="region of interest" description="Disordered" evidence="1">
    <location>
        <begin position="174"/>
        <end position="222"/>
    </location>
</feature>
<feature type="region of interest" description="Disordered" evidence="1">
    <location>
        <begin position="85"/>
        <end position="128"/>
    </location>
</feature>
<feature type="compositionally biased region" description="Basic and acidic residues" evidence="1">
    <location>
        <begin position="213"/>
        <end position="222"/>
    </location>
</feature>
<dbReference type="AlphaFoldDB" id="A0A1Y1IV07"/>
<dbReference type="Proteomes" id="UP000054558">
    <property type="component" value="Unassembled WGS sequence"/>
</dbReference>
<evidence type="ECO:0000256" key="1">
    <source>
        <dbReference type="SAM" id="MobiDB-lite"/>
    </source>
</evidence>
<evidence type="ECO:0000313" key="3">
    <source>
        <dbReference type="Proteomes" id="UP000054558"/>
    </source>
</evidence>
<sequence>ALKQNYEKPPRNKETEQWKVEHSPVSPREIPGLSSPSTPHQQCLRGGRLDAPIGREHRLAKGRPRLPGQKFGYRWAQTGRVVVEERSNRGTREVSSKSRRARLAAERLKKKRRKERRREEKLEKDKEDGQWLYDVEPTDAQCNGVCGGGRISRQTKRRSPGSLIVQLSIVERGGGKASGGSFLKCQSRRRESRGDSAGQMTEEAEESKWLTAEAEHVRNRETERMVVMERARERRQKK</sequence>
<feature type="compositionally biased region" description="Basic and acidic residues" evidence="1">
    <location>
        <begin position="117"/>
        <end position="128"/>
    </location>
</feature>
<evidence type="ECO:0000313" key="2">
    <source>
        <dbReference type="EMBL" id="GAQ93211.1"/>
    </source>
</evidence>
<reference evidence="2 3" key="1">
    <citation type="journal article" date="2014" name="Nat. Commun.">
        <title>Klebsormidium flaccidum genome reveals primary factors for plant terrestrial adaptation.</title>
        <authorList>
            <person name="Hori K."/>
            <person name="Maruyama F."/>
            <person name="Fujisawa T."/>
            <person name="Togashi T."/>
            <person name="Yamamoto N."/>
            <person name="Seo M."/>
            <person name="Sato S."/>
            <person name="Yamada T."/>
            <person name="Mori H."/>
            <person name="Tajima N."/>
            <person name="Moriyama T."/>
            <person name="Ikeuchi M."/>
            <person name="Watanabe M."/>
            <person name="Wada H."/>
            <person name="Kobayashi K."/>
            <person name="Saito M."/>
            <person name="Masuda T."/>
            <person name="Sasaki-Sekimoto Y."/>
            <person name="Mashiguchi K."/>
            <person name="Awai K."/>
            <person name="Shimojima M."/>
            <person name="Masuda S."/>
            <person name="Iwai M."/>
            <person name="Nobusawa T."/>
            <person name="Narise T."/>
            <person name="Kondo S."/>
            <person name="Saito H."/>
            <person name="Sato R."/>
            <person name="Murakawa M."/>
            <person name="Ihara Y."/>
            <person name="Oshima-Yamada Y."/>
            <person name="Ohtaka K."/>
            <person name="Satoh M."/>
            <person name="Sonobe K."/>
            <person name="Ishii M."/>
            <person name="Ohtani R."/>
            <person name="Kanamori-Sato M."/>
            <person name="Honoki R."/>
            <person name="Miyazaki D."/>
            <person name="Mochizuki H."/>
            <person name="Umetsu J."/>
            <person name="Higashi K."/>
            <person name="Shibata D."/>
            <person name="Kamiya Y."/>
            <person name="Sato N."/>
            <person name="Nakamura Y."/>
            <person name="Tabata S."/>
            <person name="Ida S."/>
            <person name="Kurokawa K."/>
            <person name="Ohta H."/>
        </authorList>
    </citation>
    <scope>NUCLEOTIDE SEQUENCE [LARGE SCALE GENOMIC DNA]</scope>
    <source>
        <strain evidence="2 3">NIES-2285</strain>
    </source>
</reference>
<gene>
    <name evidence="2" type="ORF">KFL_013620010</name>
</gene>
<organism evidence="2 3">
    <name type="scientific">Klebsormidium nitens</name>
    <name type="common">Green alga</name>
    <name type="synonym">Ulothrix nitens</name>
    <dbReference type="NCBI Taxonomy" id="105231"/>
    <lineage>
        <taxon>Eukaryota</taxon>
        <taxon>Viridiplantae</taxon>
        <taxon>Streptophyta</taxon>
        <taxon>Klebsormidiophyceae</taxon>
        <taxon>Klebsormidiales</taxon>
        <taxon>Klebsormidiaceae</taxon>
        <taxon>Klebsormidium</taxon>
    </lineage>
</organism>
<accession>A0A1Y1IV07</accession>
<feature type="compositionally biased region" description="Basic and acidic residues" evidence="1">
    <location>
        <begin position="85"/>
        <end position="96"/>
    </location>
</feature>
<feature type="region of interest" description="Disordered" evidence="1">
    <location>
        <begin position="1"/>
        <end position="70"/>
    </location>
</feature>
<feature type="compositionally biased region" description="Basic and acidic residues" evidence="1">
    <location>
        <begin position="1"/>
        <end position="22"/>
    </location>
</feature>
<dbReference type="OMA" id="PIGREHR"/>